<comment type="caution">
    <text evidence="15">The sequence shown here is derived from an EMBL/GenBank/DDBJ whole genome shotgun (WGS) entry which is preliminary data.</text>
</comment>
<dbReference type="PANTHER" id="PTHR43326">
    <property type="entry name" value="METHIONYL-TRNA SYNTHETASE"/>
    <property type="match status" value="1"/>
</dbReference>
<evidence type="ECO:0000256" key="6">
    <source>
        <dbReference type="ARBA" id="ARBA00022598"/>
    </source>
</evidence>
<feature type="domain" description="Methionyl/Leucyl tRNA synthetase" evidence="14">
    <location>
        <begin position="156"/>
        <end position="360"/>
    </location>
</feature>
<comment type="function">
    <text evidence="1">Is required not only for elongation of protein synthesis but also for the initiation of all mRNA translation through initiator tRNA(fMet) aminoacylation.</text>
</comment>
<dbReference type="PRINTS" id="PR01041">
    <property type="entry name" value="TRNASYNTHMET"/>
</dbReference>
<dbReference type="Pfam" id="PF09334">
    <property type="entry name" value="tRNA-synt_1g"/>
    <property type="match status" value="2"/>
</dbReference>
<dbReference type="CDD" id="cd07957">
    <property type="entry name" value="Anticodon_Ia_Met"/>
    <property type="match status" value="1"/>
</dbReference>
<sequence>MTKKKLYITTAIPYANGAPHIGNALDYLIADIYARYQRKLGHEVRFQVGTDEHGNKIAEKAQENNLTPQDYVNGTVQNFRNLMDKMGTTYTDFIRTTDAHHIGSSQYIWTQLEKYIYKGSYEGWYCQGCESFYTEKEVAENHGICPNHKKPFERLSEDNYYLKISDFSEKIIEAIKSDRMRIVPEFRKKEFLKFLENGLEDVSISRPRKNLSWGVPVPSNNEQVMYVWIDALANYLSVIGYPDRLEWQEFWPANVQVVGKDILRFHAGIWPAMLLGLNLPLPKTLLVHGHISSGGMKMSKSVGNVVDPNEIIDNYGIDAFRYYFSRHIPTQDDGDFTWEKFENAYNNELGNDLGNLISRVANMIKRYQSGVIGDLPNDDHDKHKYNSLMEQLKFNEAIDEAWSLVKAHNQYIENVKPWEIAKKAKDDKNEESHLAEVLAHSAAGILQIANLLDPFMPTTSEKIRTIFASGVVKDEEIGILFPKIYLKTEDPRARKIEQAQNKANTKKKK</sequence>
<evidence type="ECO:0000256" key="4">
    <source>
        <dbReference type="ARBA" id="ARBA00018753"/>
    </source>
</evidence>
<dbReference type="InterPro" id="IPR014729">
    <property type="entry name" value="Rossmann-like_a/b/a_fold"/>
</dbReference>
<dbReference type="InterPro" id="IPR001412">
    <property type="entry name" value="aa-tRNA-synth_I_CS"/>
</dbReference>
<dbReference type="InterPro" id="IPR014758">
    <property type="entry name" value="Met-tRNA_synth"/>
</dbReference>
<evidence type="ECO:0000256" key="9">
    <source>
        <dbReference type="ARBA" id="ARBA00022917"/>
    </source>
</evidence>
<feature type="domain" description="Methionyl/Leucyl tRNA synthetase" evidence="14">
    <location>
        <begin position="7"/>
        <end position="149"/>
    </location>
</feature>
<dbReference type="EC" id="6.1.1.10" evidence="3"/>
<dbReference type="NCBIfam" id="TIGR00398">
    <property type="entry name" value="metG"/>
    <property type="match status" value="1"/>
</dbReference>
<dbReference type="SUPFAM" id="SSF47323">
    <property type="entry name" value="Anticodon-binding domain of a subclass of class I aminoacyl-tRNA synthetases"/>
    <property type="match status" value="1"/>
</dbReference>
<dbReference type="InterPro" id="IPR015413">
    <property type="entry name" value="Methionyl/Leucyl_tRNA_Synth"/>
</dbReference>
<keyword evidence="10 12" id="KW-0030">Aminoacyl-tRNA synthetase</keyword>
<evidence type="ECO:0000256" key="2">
    <source>
        <dbReference type="ARBA" id="ARBA00004496"/>
    </source>
</evidence>
<dbReference type="InterPro" id="IPR023457">
    <property type="entry name" value="Met-tRNA_synth_2"/>
</dbReference>
<gene>
    <name evidence="15" type="primary">metG</name>
    <name evidence="15" type="ORF">G6CMJM_00207</name>
</gene>
<dbReference type="Gene3D" id="1.10.730.10">
    <property type="entry name" value="Isoleucyl-tRNA Synthetase, Domain 1"/>
    <property type="match status" value="1"/>
</dbReference>
<keyword evidence="9 12" id="KW-0648">Protein biosynthesis</keyword>
<comment type="similarity">
    <text evidence="12">Belongs to the class-I aminoacyl-tRNA synthetase family.</text>
</comment>
<evidence type="ECO:0000313" key="16">
    <source>
        <dbReference type="Proteomes" id="UP001190925"/>
    </source>
</evidence>
<comment type="subcellular location">
    <subcellularLocation>
        <location evidence="2">Cytoplasm</location>
    </subcellularLocation>
</comment>
<feature type="domain" description="Methionyl/Valyl/Leucyl/Isoleucyl-tRNA synthetase anticodon-binding" evidence="13">
    <location>
        <begin position="384"/>
        <end position="465"/>
    </location>
</feature>
<accession>A0ABY0FLB0</accession>
<dbReference type="GO" id="GO:0004825">
    <property type="term" value="F:methionine-tRNA ligase activity"/>
    <property type="evidence" value="ECO:0007669"/>
    <property type="project" value="UniProtKB-EC"/>
</dbReference>
<evidence type="ECO:0000256" key="8">
    <source>
        <dbReference type="ARBA" id="ARBA00022840"/>
    </source>
</evidence>
<proteinExistence type="inferred from homology"/>
<dbReference type="PROSITE" id="PS00178">
    <property type="entry name" value="AA_TRNA_LIGASE_I"/>
    <property type="match status" value="1"/>
</dbReference>
<evidence type="ECO:0000256" key="7">
    <source>
        <dbReference type="ARBA" id="ARBA00022741"/>
    </source>
</evidence>
<keyword evidence="16" id="KW-1185">Reference proteome</keyword>
<evidence type="ECO:0000256" key="12">
    <source>
        <dbReference type="RuleBase" id="RU363039"/>
    </source>
</evidence>
<dbReference type="CDD" id="cd00814">
    <property type="entry name" value="MetRS_core"/>
    <property type="match status" value="1"/>
</dbReference>
<evidence type="ECO:0000256" key="5">
    <source>
        <dbReference type="ARBA" id="ARBA00022490"/>
    </source>
</evidence>
<evidence type="ECO:0000259" key="14">
    <source>
        <dbReference type="Pfam" id="PF09334"/>
    </source>
</evidence>
<keyword evidence="7 12" id="KW-0547">Nucleotide-binding</keyword>
<dbReference type="Pfam" id="PF08264">
    <property type="entry name" value="Anticodon_1"/>
    <property type="match status" value="1"/>
</dbReference>
<evidence type="ECO:0000259" key="13">
    <source>
        <dbReference type="Pfam" id="PF08264"/>
    </source>
</evidence>
<dbReference type="Gene3D" id="3.40.50.620">
    <property type="entry name" value="HUPs"/>
    <property type="match status" value="1"/>
</dbReference>
<keyword evidence="5" id="KW-0963">Cytoplasm</keyword>
<reference evidence="15 16" key="2">
    <citation type="journal article" date="2020" name="Cell Rep.">
        <title>Acquisition and Adaptation of Ultra-small Parasitic Reduced Genome Bacteria to Mammalian Hosts.</title>
        <authorList>
            <person name="McLean J.S."/>
            <person name="Bor B."/>
            <person name="Kerns K.A."/>
            <person name="Liu Q."/>
            <person name="To T.T."/>
            <person name="Solden L."/>
            <person name="Hendrickson E.L."/>
            <person name="Wrighton K."/>
            <person name="Shi W."/>
            <person name="He X."/>
        </authorList>
    </citation>
    <scope>NUCLEOTIDE SEQUENCE [LARGE SCALE GENOMIC DNA]</scope>
    <source>
        <strain evidence="15 16">TM7_CMJM_G6_1_HOT_870</strain>
    </source>
</reference>
<dbReference type="Proteomes" id="UP001190925">
    <property type="component" value="Unassembled WGS sequence"/>
</dbReference>
<dbReference type="InterPro" id="IPR009080">
    <property type="entry name" value="tRNAsynth_Ia_anticodon-bd"/>
</dbReference>
<keyword evidence="8 12" id="KW-0067">ATP-binding</keyword>
<dbReference type="Gene3D" id="2.170.220.10">
    <property type="match status" value="1"/>
</dbReference>
<keyword evidence="6 12" id="KW-0436">Ligase</keyword>
<evidence type="ECO:0000256" key="3">
    <source>
        <dbReference type="ARBA" id="ARBA00012838"/>
    </source>
</evidence>
<name>A0ABY0FLB0_9BACT</name>
<evidence type="ECO:0000256" key="1">
    <source>
        <dbReference type="ARBA" id="ARBA00003314"/>
    </source>
</evidence>
<evidence type="ECO:0000313" key="15">
    <source>
        <dbReference type="EMBL" id="RYC72871.1"/>
    </source>
</evidence>
<dbReference type="InterPro" id="IPR033911">
    <property type="entry name" value="MetRS_core"/>
</dbReference>
<dbReference type="PANTHER" id="PTHR43326:SF1">
    <property type="entry name" value="METHIONINE--TRNA LIGASE, MITOCHONDRIAL"/>
    <property type="match status" value="1"/>
</dbReference>
<dbReference type="EMBL" id="PRLK01000002">
    <property type="protein sequence ID" value="RYC72871.1"/>
    <property type="molecule type" value="Genomic_DNA"/>
</dbReference>
<evidence type="ECO:0000256" key="11">
    <source>
        <dbReference type="ARBA" id="ARBA00030904"/>
    </source>
</evidence>
<dbReference type="SUPFAM" id="SSF52374">
    <property type="entry name" value="Nucleotidylyl transferase"/>
    <property type="match status" value="1"/>
</dbReference>
<reference evidence="15 16" key="1">
    <citation type="journal article" date="2018" name="bioRxiv">
        <title>Evidence of independent acquisition and adaption of ultra-small bacteria to human hosts across the highly diverse yet reduced genomes of the phylum Saccharibacteria.</title>
        <authorList>
            <person name="McLean J.S."/>
            <person name="Bor B."/>
            <person name="To T.T."/>
            <person name="Liu Q."/>
            <person name="Kearns K.A."/>
            <person name="Solden L.M."/>
            <person name="Wrighton K.C."/>
            <person name="He X."/>
            <person name="Shi W."/>
        </authorList>
    </citation>
    <scope>NUCLEOTIDE SEQUENCE [LARGE SCALE GENOMIC DNA]</scope>
    <source>
        <strain evidence="15 16">TM7_CMJM_G6_1_HOT_870</strain>
    </source>
</reference>
<dbReference type="InterPro" id="IPR013155">
    <property type="entry name" value="M/V/L/I-tRNA-synth_anticd-bd"/>
</dbReference>
<organism evidence="15 16">
    <name type="scientific">Candidatus Nanogingivalis gingivitcus</name>
    <dbReference type="NCBI Taxonomy" id="2171992"/>
    <lineage>
        <taxon>Bacteria</taxon>
        <taxon>Candidatus Saccharimonadota</taxon>
        <taxon>Candidatus Nanosyncoccalia</taxon>
        <taxon>Candidatus Nanogingivales</taxon>
        <taxon>Candidatus Nanogingivalaceae</taxon>
        <taxon>Candidatus Nanogingivalis</taxon>
    </lineage>
</organism>
<evidence type="ECO:0000256" key="10">
    <source>
        <dbReference type="ARBA" id="ARBA00023146"/>
    </source>
</evidence>
<dbReference type="InterPro" id="IPR041872">
    <property type="entry name" value="Anticodon_Met"/>
</dbReference>
<protein>
    <recommendedName>
        <fullName evidence="4">Methionine--tRNA ligase</fullName>
        <ecNumber evidence="3">6.1.1.10</ecNumber>
    </recommendedName>
    <alternativeName>
        <fullName evidence="11">Methionyl-tRNA synthetase</fullName>
    </alternativeName>
</protein>